<evidence type="ECO:0000313" key="2">
    <source>
        <dbReference type="Proteomes" id="UP000294682"/>
    </source>
</evidence>
<name>A0A9X8ULS6_9FIRM</name>
<keyword evidence="2" id="KW-1185">Reference proteome</keyword>
<proteinExistence type="predicted"/>
<gene>
    <name evidence="1" type="ORF">EDD78_101116</name>
</gene>
<accession>A0A9X8ULS6</accession>
<organism evidence="1 2">
    <name type="scientific">Harryflintia acetispora</name>
    <dbReference type="NCBI Taxonomy" id="1849041"/>
    <lineage>
        <taxon>Bacteria</taxon>
        <taxon>Bacillati</taxon>
        <taxon>Bacillota</taxon>
        <taxon>Clostridia</taxon>
        <taxon>Eubacteriales</taxon>
        <taxon>Oscillospiraceae</taxon>
        <taxon>Harryflintia</taxon>
    </lineage>
</organism>
<evidence type="ECO:0000313" key="1">
    <source>
        <dbReference type="EMBL" id="TCL45138.1"/>
    </source>
</evidence>
<protein>
    <submittedName>
        <fullName evidence="1">Uncharacterized protein</fullName>
    </submittedName>
</protein>
<reference evidence="1 2" key="1">
    <citation type="submission" date="2019-03" db="EMBL/GenBank/DDBJ databases">
        <title>Genomic Encyclopedia of Type Strains, Phase IV (KMG-IV): sequencing the most valuable type-strain genomes for metagenomic binning, comparative biology and taxonomic classification.</title>
        <authorList>
            <person name="Goeker M."/>
        </authorList>
    </citation>
    <scope>NUCLEOTIDE SEQUENCE [LARGE SCALE GENOMIC DNA]</scope>
    <source>
        <strain evidence="1 2">DSM 100433</strain>
    </source>
</reference>
<dbReference type="RefSeq" id="WP_132083447.1">
    <property type="nucleotide sequence ID" value="NZ_SLUK01000001.1"/>
</dbReference>
<dbReference type="Proteomes" id="UP000294682">
    <property type="component" value="Unassembled WGS sequence"/>
</dbReference>
<sequence>MKQRKHIPSGLVQEGMHFVEGVCRLYGGCLEWEDCLMEGWKGFVFAFHSYPAHEGSYEFWEYAFFCVRDHVLLAKREYNRCKRPESGFSLDYIPPDRDEPAIGRLAAVQGDFVNSVMLRDYLSHLGFREKRVAWAYINRYTDAEIMDYYQLDRQSLTDIRRCLRVKMEQYQAS</sequence>
<dbReference type="AlphaFoldDB" id="A0A9X8ULS6"/>
<comment type="caution">
    <text evidence="1">The sequence shown here is derived from an EMBL/GenBank/DDBJ whole genome shotgun (WGS) entry which is preliminary data.</text>
</comment>
<dbReference type="EMBL" id="SLUK01000001">
    <property type="protein sequence ID" value="TCL45138.1"/>
    <property type="molecule type" value="Genomic_DNA"/>
</dbReference>